<dbReference type="EMBL" id="JABSTU010000007">
    <property type="protein sequence ID" value="KAH8025899.1"/>
    <property type="molecule type" value="Genomic_DNA"/>
</dbReference>
<dbReference type="GO" id="GO:0005886">
    <property type="term" value="C:plasma membrane"/>
    <property type="evidence" value="ECO:0007669"/>
    <property type="project" value="TreeGrafter"/>
</dbReference>
<dbReference type="PANTHER" id="PTHR11733:SF241">
    <property type="entry name" value="GH26575P-RELATED"/>
    <property type="match status" value="1"/>
</dbReference>
<dbReference type="PROSITE" id="PS51885">
    <property type="entry name" value="NEPRILYSIN"/>
    <property type="match status" value="1"/>
</dbReference>
<sequence length="394" mass="44025">MSQGSCRDDDDDRLRRRDGTTSLLRVVQRSPARTCLVFTSVLTFVVVAMLAPSLALFFRNASKKSDDSGHLQEVRETSSTQVDFCGKEACRRMSSLLKDSLDVRRDPCEDFYEYVCGSWPTKHPGRSVTQVLASAFRNNVTRRARDVRIPYASEVRKQTSVQKAARHLVACDDIVAEGQDQSAYVGEVLAEGGVTWPDNGVDGNTSSDVLDSMIYMTKVVKIPVLLEVTLESGSNERVIIRRPENVASKDAAVFTSLAKIQSISPGITNERWLKAFRSFLNISGPNDVLVVIHDHRYSRAVFGLHKELGDNNFAELYGWLCAQALVPFTRRSIIAEAASTDSRGTILETHRAWCFTNSDHVFHYALEYPYLSDVVTARMRNDVGKLMQSISRSL</sequence>
<evidence type="ECO:0000313" key="2">
    <source>
        <dbReference type="EMBL" id="KAH8025899.1"/>
    </source>
</evidence>
<dbReference type="PANTHER" id="PTHR11733">
    <property type="entry name" value="ZINC METALLOPROTEASE FAMILY M13 NEPRILYSIN-RELATED"/>
    <property type="match status" value="1"/>
</dbReference>
<dbReference type="InterPro" id="IPR042089">
    <property type="entry name" value="Peptidase_M13_dom_2"/>
</dbReference>
<dbReference type="InterPro" id="IPR024079">
    <property type="entry name" value="MetalloPept_cat_dom_sf"/>
</dbReference>
<organism evidence="2 3">
    <name type="scientific">Rhipicephalus microplus</name>
    <name type="common">Cattle tick</name>
    <name type="synonym">Boophilus microplus</name>
    <dbReference type="NCBI Taxonomy" id="6941"/>
    <lineage>
        <taxon>Eukaryota</taxon>
        <taxon>Metazoa</taxon>
        <taxon>Ecdysozoa</taxon>
        <taxon>Arthropoda</taxon>
        <taxon>Chelicerata</taxon>
        <taxon>Arachnida</taxon>
        <taxon>Acari</taxon>
        <taxon>Parasitiformes</taxon>
        <taxon>Ixodida</taxon>
        <taxon>Ixodoidea</taxon>
        <taxon>Ixodidae</taxon>
        <taxon>Rhipicephalinae</taxon>
        <taxon>Rhipicephalus</taxon>
        <taxon>Boophilus</taxon>
    </lineage>
</organism>
<reference evidence="2" key="1">
    <citation type="journal article" date="2020" name="Cell">
        <title>Large-Scale Comparative Analyses of Tick Genomes Elucidate Their Genetic Diversity and Vector Capacities.</title>
        <authorList>
            <consortium name="Tick Genome and Microbiome Consortium (TIGMIC)"/>
            <person name="Jia N."/>
            <person name="Wang J."/>
            <person name="Shi W."/>
            <person name="Du L."/>
            <person name="Sun Y."/>
            <person name="Zhan W."/>
            <person name="Jiang J.F."/>
            <person name="Wang Q."/>
            <person name="Zhang B."/>
            <person name="Ji P."/>
            <person name="Bell-Sakyi L."/>
            <person name="Cui X.M."/>
            <person name="Yuan T.T."/>
            <person name="Jiang B.G."/>
            <person name="Yang W.F."/>
            <person name="Lam T.T."/>
            <person name="Chang Q.C."/>
            <person name="Ding S.J."/>
            <person name="Wang X.J."/>
            <person name="Zhu J.G."/>
            <person name="Ruan X.D."/>
            <person name="Zhao L."/>
            <person name="Wei J.T."/>
            <person name="Ye R.Z."/>
            <person name="Que T.C."/>
            <person name="Du C.H."/>
            <person name="Zhou Y.H."/>
            <person name="Cheng J.X."/>
            <person name="Dai P.F."/>
            <person name="Guo W.B."/>
            <person name="Han X.H."/>
            <person name="Huang E.J."/>
            <person name="Li L.F."/>
            <person name="Wei W."/>
            <person name="Gao Y.C."/>
            <person name="Liu J.Z."/>
            <person name="Shao H.Z."/>
            <person name="Wang X."/>
            <person name="Wang C.C."/>
            <person name="Yang T.C."/>
            <person name="Huo Q.B."/>
            <person name="Li W."/>
            <person name="Chen H.Y."/>
            <person name="Chen S.E."/>
            <person name="Zhou L.G."/>
            <person name="Ni X.B."/>
            <person name="Tian J.H."/>
            <person name="Sheng Y."/>
            <person name="Liu T."/>
            <person name="Pan Y.S."/>
            <person name="Xia L.Y."/>
            <person name="Li J."/>
            <person name="Zhao F."/>
            <person name="Cao W.C."/>
        </authorList>
    </citation>
    <scope>NUCLEOTIDE SEQUENCE</scope>
    <source>
        <strain evidence="2">Rmic-2018</strain>
    </source>
</reference>
<dbReference type="GO" id="GO:0004222">
    <property type="term" value="F:metalloendopeptidase activity"/>
    <property type="evidence" value="ECO:0007669"/>
    <property type="project" value="InterPro"/>
</dbReference>
<evidence type="ECO:0000313" key="3">
    <source>
        <dbReference type="Proteomes" id="UP000821866"/>
    </source>
</evidence>
<comment type="caution">
    <text evidence="2">The sequence shown here is derived from an EMBL/GenBank/DDBJ whole genome shotgun (WGS) entry which is preliminary data.</text>
</comment>
<dbReference type="VEuPathDB" id="VectorBase:LOC119169597"/>
<reference evidence="2" key="2">
    <citation type="submission" date="2021-09" db="EMBL/GenBank/DDBJ databases">
        <authorList>
            <person name="Jia N."/>
            <person name="Wang J."/>
            <person name="Shi W."/>
            <person name="Du L."/>
            <person name="Sun Y."/>
            <person name="Zhan W."/>
            <person name="Jiang J."/>
            <person name="Wang Q."/>
            <person name="Zhang B."/>
            <person name="Ji P."/>
            <person name="Sakyi L.B."/>
            <person name="Cui X."/>
            <person name="Yuan T."/>
            <person name="Jiang B."/>
            <person name="Yang W."/>
            <person name="Lam T.T.-Y."/>
            <person name="Chang Q."/>
            <person name="Ding S."/>
            <person name="Wang X."/>
            <person name="Zhu J."/>
            <person name="Ruan X."/>
            <person name="Zhao L."/>
            <person name="Wei J."/>
            <person name="Que T."/>
            <person name="Du C."/>
            <person name="Cheng J."/>
            <person name="Dai P."/>
            <person name="Han X."/>
            <person name="Huang E."/>
            <person name="Gao Y."/>
            <person name="Liu J."/>
            <person name="Shao H."/>
            <person name="Ye R."/>
            <person name="Li L."/>
            <person name="Wei W."/>
            <person name="Wang X."/>
            <person name="Wang C."/>
            <person name="Huo Q."/>
            <person name="Li W."/>
            <person name="Guo W."/>
            <person name="Chen H."/>
            <person name="Chen S."/>
            <person name="Zhou L."/>
            <person name="Zhou L."/>
            <person name="Ni X."/>
            <person name="Tian J."/>
            <person name="Zhou Y."/>
            <person name="Sheng Y."/>
            <person name="Liu T."/>
            <person name="Pan Y."/>
            <person name="Xia L."/>
            <person name="Li J."/>
            <person name="Zhao F."/>
            <person name="Cao W."/>
        </authorList>
    </citation>
    <scope>NUCLEOTIDE SEQUENCE</scope>
    <source>
        <strain evidence="2">Rmic-2018</strain>
        <tissue evidence="2">Larvae</tissue>
    </source>
</reference>
<feature type="transmembrane region" description="Helical" evidence="1">
    <location>
        <begin position="35"/>
        <end position="58"/>
    </location>
</feature>
<dbReference type="Proteomes" id="UP000821866">
    <property type="component" value="Unassembled WGS sequence"/>
</dbReference>
<protein>
    <submittedName>
        <fullName evidence="2">Uncharacterized protein</fullName>
    </submittedName>
</protein>
<keyword evidence="3" id="KW-1185">Reference proteome</keyword>
<dbReference type="Gene3D" id="3.40.390.10">
    <property type="entry name" value="Collagenase (Catalytic Domain)"/>
    <property type="match status" value="1"/>
</dbReference>
<dbReference type="SUPFAM" id="SSF55486">
    <property type="entry name" value="Metalloproteases ('zincins'), catalytic domain"/>
    <property type="match status" value="1"/>
</dbReference>
<name>A0A9J6DUP6_RHIMP</name>
<accession>A0A9J6DUP6</accession>
<keyword evidence="1" id="KW-1133">Transmembrane helix</keyword>
<keyword evidence="1" id="KW-0812">Transmembrane</keyword>
<dbReference type="Gene3D" id="1.10.1380.10">
    <property type="entry name" value="Neutral endopeptidase , domain2"/>
    <property type="match status" value="1"/>
</dbReference>
<dbReference type="VEuPathDB" id="VectorBase:LOC119169620"/>
<evidence type="ECO:0000256" key="1">
    <source>
        <dbReference type="SAM" id="Phobius"/>
    </source>
</evidence>
<gene>
    <name evidence="2" type="ORF">HPB51_014094</name>
</gene>
<dbReference type="GO" id="GO:0016485">
    <property type="term" value="P:protein processing"/>
    <property type="evidence" value="ECO:0007669"/>
    <property type="project" value="TreeGrafter"/>
</dbReference>
<dbReference type="InterPro" id="IPR000718">
    <property type="entry name" value="Peptidase_M13"/>
</dbReference>
<proteinExistence type="predicted"/>
<dbReference type="AlphaFoldDB" id="A0A9J6DUP6"/>
<keyword evidence="1" id="KW-0472">Membrane</keyword>